<comment type="caution">
    <text evidence="2">The sequence shown here is derived from an EMBL/GenBank/DDBJ whole genome shotgun (WGS) entry which is preliminary data.</text>
</comment>
<feature type="transmembrane region" description="Helical" evidence="1">
    <location>
        <begin position="9"/>
        <end position="31"/>
    </location>
</feature>
<keyword evidence="1" id="KW-0812">Transmembrane</keyword>
<dbReference type="Proteomes" id="UP000230405">
    <property type="component" value="Unassembled WGS sequence"/>
</dbReference>
<dbReference type="AlphaFoldDB" id="A0A2M7VG55"/>
<feature type="transmembrane region" description="Helical" evidence="1">
    <location>
        <begin position="136"/>
        <end position="154"/>
    </location>
</feature>
<proteinExistence type="predicted"/>
<dbReference type="PANTHER" id="PTHR31446">
    <property type="entry name" value="ACID PHOSPHATASE/VANADIUM-DEPENDENT HALOPEROXIDASE-RELATED PROTEIN"/>
    <property type="match status" value="1"/>
</dbReference>
<sequence length="156" mass="17628">MRYNRSRNIIIIFTPMYYLIPLSLLIVAQILKLIIESYRGQFSWNHLLSNGGMPSSHIAMLSSITTLIALVNGFNNPLFALAAALTIVVAWDAVHTRYQIGYQGKIINRLIKELPDQKEFQYPLLTERVGHTPLEVLAGFVLGVVLTPILLYLITF</sequence>
<gene>
    <name evidence="2" type="ORF">COX77_00785</name>
</gene>
<dbReference type="PANTHER" id="PTHR31446:SF29">
    <property type="entry name" value="ACID PHOSPHATASE_VANADIUM-DEPENDENT HALOPEROXIDASE-RELATED PROTEIN"/>
    <property type="match status" value="1"/>
</dbReference>
<evidence type="ECO:0000313" key="3">
    <source>
        <dbReference type="Proteomes" id="UP000230405"/>
    </source>
</evidence>
<keyword evidence="1" id="KW-1133">Transmembrane helix</keyword>
<protein>
    <submittedName>
        <fullName evidence="2">Acid phosphatase</fullName>
    </submittedName>
</protein>
<name>A0A2M7VG55_9BACT</name>
<dbReference type="InterPro" id="IPR003832">
    <property type="entry name" value="DUF212"/>
</dbReference>
<dbReference type="EMBL" id="PFPO01000015">
    <property type="protein sequence ID" value="PIZ99687.1"/>
    <property type="molecule type" value="Genomic_DNA"/>
</dbReference>
<evidence type="ECO:0000256" key="1">
    <source>
        <dbReference type="SAM" id="Phobius"/>
    </source>
</evidence>
<organism evidence="2 3">
    <name type="scientific">Candidatus Komeilibacteria bacterium CG_4_10_14_0_2_um_filter_37_10</name>
    <dbReference type="NCBI Taxonomy" id="1974470"/>
    <lineage>
        <taxon>Bacteria</taxon>
        <taxon>Candidatus Komeiliibacteriota</taxon>
    </lineage>
</organism>
<keyword evidence="1" id="KW-0472">Membrane</keyword>
<accession>A0A2M7VG55</accession>
<dbReference type="Pfam" id="PF02681">
    <property type="entry name" value="DUF212"/>
    <property type="match status" value="1"/>
</dbReference>
<feature type="transmembrane region" description="Helical" evidence="1">
    <location>
        <begin position="78"/>
        <end position="94"/>
    </location>
</feature>
<feature type="transmembrane region" description="Helical" evidence="1">
    <location>
        <begin position="51"/>
        <end position="71"/>
    </location>
</feature>
<reference evidence="3" key="1">
    <citation type="submission" date="2017-09" db="EMBL/GenBank/DDBJ databases">
        <title>Depth-based differentiation of microbial function through sediment-hosted aquifers and enrichment of novel symbionts in the deep terrestrial subsurface.</title>
        <authorList>
            <person name="Probst A.J."/>
            <person name="Ladd B."/>
            <person name="Jarett J.K."/>
            <person name="Geller-Mcgrath D.E."/>
            <person name="Sieber C.M.K."/>
            <person name="Emerson J.B."/>
            <person name="Anantharaman K."/>
            <person name="Thomas B.C."/>
            <person name="Malmstrom R."/>
            <person name="Stieglmeier M."/>
            <person name="Klingl A."/>
            <person name="Woyke T."/>
            <person name="Ryan C.M."/>
            <person name="Banfield J.F."/>
        </authorList>
    </citation>
    <scope>NUCLEOTIDE SEQUENCE [LARGE SCALE GENOMIC DNA]</scope>
</reference>
<evidence type="ECO:0000313" key="2">
    <source>
        <dbReference type="EMBL" id="PIZ99687.1"/>
    </source>
</evidence>